<keyword evidence="2" id="KW-0053">Apoptosis</keyword>
<dbReference type="SUPFAM" id="SSF82171">
    <property type="entry name" value="DPP6 N-terminal domain-like"/>
    <property type="match status" value="1"/>
</dbReference>
<dbReference type="GO" id="GO:0042981">
    <property type="term" value="P:regulation of apoptotic process"/>
    <property type="evidence" value="ECO:0007669"/>
    <property type="project" value="InterPro"/>
</dbReference>
<dbReference type="PROSITE" id="PS50209">
    <property type="entry name" value="CARD"/>
    <property type="match status" value="1"/>
</dbReference>
<dbReference type="InterPro" id="IPR001315">
    <property type="entry name" value="CARD"/>
</dbReference>
<dbReference type="Gene3D" id="1.25.40.370">
    <property type="match status" value="1"/>
</dbReference>
<dbReference type="GO" id="GO:0005829">
    <property type="term" value="C:cytosol"/>
    <property type="evidence" value="ECO:0007669"/>
    <property type="project" value="UniProtKB-ARBA"/>
</dbReference>
<dbReference type="PANTHER" id="PTHR22845">
    <property type="entry name" value="APOPTOTIC PROTEASE-ACTIVATING FACTOR 1"/>
    <property type="match status" value="1"/>
</dbReference>
<organism evidence="6 7">
    <name type="scientific">Cotesia congregata</name>
    <name type="common">Parasitoid wasp</name>
    <name type="synonym">Apanteles congregatus</name>
    <dbReference type="NCBI Taxonomy" id="51543"/>
    <lineage>
        <taxon>Eukaryota</taxon>
        <taxon>Metazoa</taxon>
        <taxon>Ecdysozoa</taxon>
        <taxon>Arthropoda</taxon>
        <taxon>Hexapoda</taxon>
        <taxon>Insecta</taxon>
        <taxon>Pterygota</taxon>
        <taxon>Neoptera</taxon>
        <taxon>Endopterygota</taxon>
        <taxon>Hymenoptera</taxon>
        <taxon>Apocrita</taxon>
        <taxon>Ichneumonoidea</taxon>
        <taxon>Braconidae</taxon>
        <taxon>Microgastrinae</taxon>
        <taxon>Cotesia</taxon>
    </lineage>
</organism>
<dbReference type="InterPro" id="IPR027417">
    <property type="entry name" value="P-loop_NTPase"/>
</dbReference>
<dbReference type="GO" id="GO:0008233">
    <property type="term" value="F:peptidase activity"/>
    <property type="evidence" value="ECO:0007669"/>
    <property type="project" value="UniProtKB-KW"/>
</dbReference>
<feature type="domain" description="CARD" evidence="5">
    <location>
        <begin position="1"/>
        <end position="90"/>
    </location>
</feature>
<dbReference type="Gene3D" id="3.40.50.300">
    <property type="entry name" value="P-loop containing nucleotide triphosphate hydrolases"/>
    <property type="match status" value="1"/>
</dbReference>
<dbReference type="Gene3D" id="1.10.533.10">
    <property type="entry name" value="Death Domain, Fas"/>
    <property type="match status" value="1"/>
</dbReference>
<keyword evidence="7" id="KW-1185">Reference proteome</keyword>
<evidence type="ECO:0000313" key="6">
    <source>
        <dbReference type="EMBL" id="CAG5101083.1"/>
    </source>
</evidence>
<evidence type="ECO:0000313" key="7">
    <source>
        <dbReference type="Proteomes" id="UP000786811"/>
    </source>
</evidence>
<keyword evidence="6" id="KW-0378">Hydrolase</keyword>
<dbReference type="SMART" id="SM00320">
    <property type="entry name" value="WD40"/>
    <property type="match status" value="5"/>
</dbReference>
<evidence type="ECO:0000256" key="4">
    <source>
        <dbReference type="PROSITE-ProRule" id="PRU00221"/>
    </source>
</evidence>
<evidence type="ECO:0000259" key="5">
    <source>
        <dbReference type="PROSITE" id="PS50209"/>
    </source>
</evidence>
<name>A0A8J2HK12_COTCN</name>
<dbReference type="SUPFAM" id="SSF47986">
    <property type="entry name" value="DEATH domain"/>
    <property type="match status" value="1"/>
</dbReference>
<dbReference type="GO" id="GO:0006508">
    <property type="term" value="P:proteolysis"/>
    <property type="evidence" value="ECO:0007669"/>
    <property type="project" value="UniProtKB-KW"/>
</dbReference>
<evidence type="ECO:0000256" key="1">
    <source>
        <dbReference type="ARBA" id="ARBA00022574"/>
    </source>
</evidence>
<dbReference type="Gene3D" id="1.10.8.430">
    <property type="entry name" value="Helical domain of apoptotic protease-activating factors"/>
    <property type="match status" value="1"/>
</dbReference>
<dbReference type="InterPro" id="IPR024977">
    <property type="entry name" value="Apc4-like_WD40_dom"/>
</dbReference>
<reference evidence="6" key="1">
    <citation type="submission" date="2021-04" db="EMBL/GenBank/DDBJ databases">
        <authorList>
            <person name="Chebbi M.A.C M."/>
        </authorList>
    </citation>
    <scope>NUCLEOTIDE SEQUENCE</scope>
</reference>
<dbReference type="Proteomes" id="UP000786811">
    <property type="component" value="Unassembled WGS sequence"/>
</dbReference>
<dbReference type="InterPro" id="IPR048975">
    <property type="entry name" value="WHD_APAF1"/>
</dbReference>
<dbReference type="Pfam" id="PF00931">
    <property type="entry name" value="NB-ARC"/>
    <property type="match status" value="1"/>
</dbReference>
<protein>
    <submittedName>
        <fullName evidence="6">Similar to Apaf1: Apoptotic protease-activating factor 1 (Rattus norvegicus)</fullName>
    </submittedName>
</protein>
<feature type="repeat" description="WD" evidence="4">
    <location>
        <begin position="733"/>
        <end position="774"/>
    </location>
</feature>
<dbReference type="EMBL" id="CAJNRD030001122">
    <property type="protein sequence ID" value="CAG5101083.1"/>
    <property type="molecule type" value="Genomic_DNA"/>
</dbReference>
<evidence type="ECO:0000256" key="2">
    <source>
        <dbReference type="ARBA" id="ARBA00022703"/>
    </source>
</evidence>
<dbReference type="InterPro" id="IPR042197">
    <property type="entry name" value="Apaf_helical"/>
</dbReference>
<dbReference type="InterPro" id="IPR015943">
    <property type="entry name" value="WD40/YVTN_repeat-like_dom_sf"/>
</dbReference>
<dbReference type="InterPro" id="IPR001680">
    <property type="entry name" value="WD40_rpt"/>
</dbReference>
<proteinExistence type="predicted"/>
<dbReference type="Gene3D" id="1.10.10.10">
    <property type="entry name" value="Winged helix-like DNA-binding domain superfamily/Winged helix DNA-binding domain"/>
    <property type="match status" value="1"/>
</dbReference>
<keyword evidence="1 4" id="KW-0853">WD repeat</keyword>
<dbReference type="GO" id="GO:0006915">
    <property type="term" value="P:apoptotic process"/>
    <property type="evidence" value="ECO:0007669"/>
    <property type="project" value="UniProtKB-KW"/>
</dbReference>
<evidence type="ECO:0000256" key="3">
    <source>
        <dbReference type="ARBA" id="ARBA00022737"/>
    </source>
</evidence>
<dbReference type="PROSITE" id="PS50082">
    <property type="entry name" value="WD_REPEATS_2"/>
    <property type="match status" value="1"/>
</dbReference>
<dbReference type="InterPro" id="IPR041452">
    <property type="entry name" value="APAF1_C"/>
</dbReference>
<dbReference type="PANTHER" id="PTHR22845:SF5">
    <property type="entry name" value="APOPTOTIC PROTEASE-ACTIVATING FACTOR 1"/>
    <property type="match status" value="1"/>
</dbReference>
<dbReference type="SUPFAM" id="SSF50978">
    <property type="entry name" value="WD40 repeat-like"/>
    <property type="match status" value="1"/>
</dbReference>
<dbReference type="Pfam" id="PF12894">
    <property type="entry name" value="ANAPC4_WD40"/>
    <property type="match status" value="1"/>
</dbReference>
<accession>A0A8J2HK12</accession>
<dbReference type="Gene3D" id="2.130.10.10">
    <property type="entry name" value="YVTN repeat-like/Quinoprotein amine dehydrogenase"/>
    <property type="match status" value="2"/>
</dbReference>
<sequence>MEQKHKKILEELHEKLTDIDVHNGILEFLEDNGILTPEDLININRETTSITKATLLLSILPHRGSRSFDAFFQALKKHYSWLSNEMLKMTSNREESRTCTSPILPIIPSLTVDRADKVQQLKNAFRELSPGRYVVLHGMKGYGRTRLTASTLTEEIRAEYFNNKIHWIKFGSEGIHSVEDEILNQLQQLYDTIENRNVSLNIGKLQGEMRWMLKRHFRTPSHRDSLLILDDAYDQKIIEAFNFDCKTLIITTDTEILPPNYINRVATIIKMSGFTETESLELFARALDTQVELLPPEAKDFHNACKGMPIMVDMFAAQFAGYKEDMKTNSSRWKHYLKVLRKLDSSNSVVQKFLNFQSTTFDICINRLSEEQRKLYESLAIFSEDINIMSKTLGVYWNKSTFDVDDIMTSLHKKSLIVKYWNADLKSLIYGVHDLLLSHLCNRINKRDSQKLRLMHRDFVHKYYDYCKNDYSNLPQDNYSYAYIGYHLDQARMYADFPKLYLNFDFIQAKIRNSGVNDLLIDLKKYRRHIINDETENNVIDLEEFLRAQAKTLAEHRQRNCLDLVQIALNHHTRGYCYKTARSLAQSQKTKLYLKNSHQHFVMHNPTAEDIKMEYSTLNFTDNPHKILIGTKTGLIILWDCELKRMTPFHGLEDSEIVKIIVSQNGKFFVALNKDSVIKYFPLTVDDEDDDDDDDNDKKNDNYWGNHSHTPLDKQRYWYPIVQQPTNNSSITYETNGQVITDIALSSDDEKLAACTTKGSVSVWDVSDKHLTTIAEADTNFQKLTFAKKIKQLHVIDTEGTNFVYIWRDNNYIYNTRYSQFRNFKGSSEEKVVIYFKERIYDSETEYETVLICLTRKNCYIISWGIGISGDLYSPEPRRRYTADNTQFTVATGTYDGKYVIIGDNNNLLSVLKIEGGFTPIANYPEHTFALDTYYDKECDCHLILSGDKHSIQCWTFCPENLPQSVLRPLFDAVMKPLKQSNIVAQEIVGNKIGLYNGEELQIETGVLEGQIISLSLSPEGNKILYTMKHSTGFREAETIEYSIYVFDVETNDTSEILSSLTEFPGYVKFIKFHDELAIVCKQNDILHCISDEQKITIRTEGNIINLHTINNEYVVGITRDEKVKIWKMNTTAWDLICQAVDTGQILHEIQRSIVLYSAINLEKTMIAVLTNDCRLAFYEIYYNSKVPTVPEKLNKYENTYFTFYKKLTCCAFSPNGEVLAIGMEDGNITIFDLKTFKAHPKELSLHQNSILQLHWAPSTVGAPILLSINCDELAWWNVALIDDNSKKKVKRSRTGIVRSSTVPIFGFESLSGTQLRNSQTADANLSIASTSKIFINKNKNNNDNILTDRSIPIDNDIDISNGNNAINGNDTRDSTESQEAMPKYWISKTYKNQNRPALLGLIRLPPNCRAKVFVSSDFHKFLLVDVHGTIKCFELFEVSSNL</sequence>
<comment type="caution">
    <text evidence="6">The sequence shown here is derived from an EMBL/GenBank/DDBJ whole genome shotgun (WGS) entry which is preliminary data.</text>
</comment>
<dbReference type="Pfam" id="PF21296">
    <property type="entry name" value="WHD_APAF1"/>
    <property type="match status" value="1"/>
</dbReference>
<dbReference type="Pfam" id="PF00400">
    <property type="entry name" value="WD40"/>
    <property type="match status" value="1"/>
</dbReference>
<keyword evidence="3" id="KW-0677">Repeat</keyword>
<dbReference type="OrthoDB" id="1357022at2759"/>
<dbReference type="SUPFAM" id="SSF52540">
    <property type="entry name" value="P-loop containing nucleoside triphosphate hydrolases"/>
    <property type="match status" value="1"/>
</dbReference>
<dbReference type="InterPro" id="IPR036322">
    <property type="entry name" value="WD40_repeat_dom_sf"/>
</dbReference>
<dbReference type="GO" id="GO:0043531">
    <property type="term" value="F:ADP binding"/>
    <property type="evidence" value="ECO:0007669"/>
    <property type="project" value="InterPro"/>
</dbReference>
<dbReference type="InterPro" id="IPR002182">
    <property type="entry name" value="NB-ARC"/>
</dbReference>
<keyword evidence="6" id="KW-0645">Protease</keyword>
<dbReference type="Pfam" id="PF00619">
    <property type="entry name" value="CARD"/>
    <property type="match status" value="1"/>
</dbReference>
<dbReference type="InterPro" id="IPR036388">
    <property type="entry name" value="WH-like_DNA-bd_sf"/>
</dbReference>
<dbReference type="InterPro" id="IPR011029">
    <property type="entry name" value="DEATH-like_dom_sf"/>
</dbReference>
<gene>
    <name evidence="6" type="ORF">HICCMSTLAB_LOCUS10156</name>
</gene>
<dbReference type="Pfam" id="PF17908">
    <property type="entry name" value="APAF1_C"/>
    <property type="match status" value="1"/>
</dbReference>